<feature type="transmembrane region" description="Helical" evidence="8">
    <location>
        <begin position="58"/>
        <end position="80"/>
    </location>
</feature>
<feature type="transmembrane region" description="Helical" evidence="8">
    <location>
        <begin position="223"/>
        <end position="241"/>
    </location>
</feature>
<feature type="transmembrane region" description="Helical" evidence="8">
    <location>
        <begin position="6"/>
        <end position="21"/>
    </location>
</feature>
<evidence type="ECO:0000256" key="5">
    <source>
        <dbReference type="ARBA" id="ARBA00022692"/>
    </source>
</evidence>
<dbReference type="Gene3D" id="1.20.1530.20">
    <property type="match status" value="1"/>
</dbReference>
<feature type="transmembrane region" description="Helical" evidence="8">
    <location>
        <begin position="186"/>
        <end position="211"/>
    </location>
</feature>
<feature type="transmembrane region" description="Helical" evidence="8">
    <location>
        <begin position="278"/>
        <end position="301"/>
    </location>
</feature>
<evidence type="ECO:0000256" key="2">
    <source>
        <dbReference type="ARBA" id="ARBA00010145"/>
    </source>
</evidence>
<dbReference type="PANTHER" id="PTHR36838">
    <property type="entry name" value="AUXIN EFFLUX CARRIER FAMILY PROTEIN"/>
    <property type="match status" value="1"/>
</dbReference>
<feature type="transmembrane region" description="Helical" evidence="8">
    <location>
        <begin position="162"/>
        <end position="180"/>
    </location>
</feature>
<evidence type="ECO:0000256" key="3">
    <source>
        <dbReference type="ARBA" id="ARBA00022448"/>
    </source>
</evidence>
<feature type="transmembrane region" description="Helical" evidence="8">
    <location>
        <begin position="131"/>
        <end position="150"/>
    </location>
</feature>
<dbReference type="InterPro" id="IPR038770">
    <property type="entry name" value="Na+/solute_symporter_sf"/>
</dbReference>
<comment type="caution">
    <text evidence="9">The sequence shown here is derived from an EMBL/GenBank/DDBJ whole genome shotgun (WGS) entry which is preliminary data.</text>
</comment>
<keyword evidence="5 8" id="KW-0812">Transmembrane</keyword>
<keyword evidence="4" id="KW-1003">Cell membrane</keyword>
<dbReference type="EMBL" id="JAPXGO010000001">
    <property type="protein sequence ID" value="MCZ6159365.1"/>
    <property type="molecule type" value="Genomic_DNA"/>
</dbReference>
<keyword evidence="7 8" id="KW-0472">Membrane</keyword>
<evidence type="ECO:0000256" key="4">
    <source>
        <dbReference type="ARBA" id="ARBA00022475"/>
    </source>
</evidence>
<dbReference type="GO" id="GO:0055085">
    <property type="term" value="P:transmembrane transport"/>
    <property type="evidence" value="ECO:0007669"/>
    <property type="project" value="InterPro"/>
</dbReference>
<evidence type="ECO:0000256" key="8">
    <source>
        <dbReference type="SAM" id="Phobius"/>
    </source>
</evidence>
<sequence>MMVFEPLFAIFMILGGGYIAKKAKILKQKQTRMFFDFAIIFATPCLIFNRIYHLQIDLTLISLIFTGFISTSLAALISFVIGKICRFSKATLVSVVVLSSFGNTLFVGMPIVEGVIGTPSAIGEVIFYDALAGALPISLFVPLILSLGSNEKFSLINSVKKIFSFPPFYGLLLGIGFKIIDIPDFIFKPIIMLGDAATPVALFAIGLSLGFGAIKSSYKQTMVVILCKMIIAPLIFIILFKSLGFEITNSLKIAFLETTMPTATIVCAMVMKAKMDSNLAVSSVAFGLIFSIISMPFWVYIMQNLG</sequence>
<comment type="subcellular location">
    <subcellularLocation>
        <location evidence="1">Cell membrane</location>
        <topology evidence="1">Multi-pass membrane protein</topology>
    </subcellularLocation>
</comment>
<keyword evidence="3" id="KW-0813">Transport</keyword>
<keyword evidence="6 8" id="KW-1133">Transmembrane helix</keyword>
<name>A0A9Q4KKX0_9BACT</name>
<reference evidence="9" key="1">
    <citation type="submission" date="2022-12" db="EMBL/GenBank/DDBJ databases">
        <title>Species Delineation and Comparative Genomics within the Campylobacter ureolyticus Complex.</title>
        <authorList>
            <person name="Maki J."/>
            <person name="Howard M."/>
            <person name="Connelly S."/>
            <person name="Hardy D.J."/>
            <person name="Cameron A."/>
        </authorList>
    </citation>
    <scope>NUCLEOTIDE SEQUENCE</scope>
    <source>
        <strain evidence="9">URMC_787</strain>
    </source>
</reference>
<comment type="similarity">
    <text evidence="2">Belongs to the auxin efflux carrier (TC 2.A.69) family.</text>
</comment>
<feature type="transmembrane region" description="Helical" evidence="8">
    <location>
        <begin position="33"/>
        <end position="52"/>
    </location>
</feature>
<evidence type="ECO:0000256" key="1">
    <source>
        <dbReference type="ARBA" id="ARBA00004651"/>
    </source>
</evidence>
<dbReference type="AlphaFoldDB" id="A0A9Q4KKX0"/>
<dbReference type="RefSeq" id="WP_269484451.1">
    <property type="nucleotide sequence ID" value="NZ_JAPXGO010000001.1"/>
</dbReference>
<dbReference type="InterPro" id="IPR004776">
    <property type="entry name" value="Mem_transp_PIN-like"/>
</dbReference>
<organism evidence="9 10">
    <name type="scientific">Campylobacter ureolyticus</name>
    <dbReference type="NCBI Taxonomy" id="827"/>
    <lineage>
        <taxon>Bacteria</taxon>
        <taxon>Pseudomonadati</taxon>
        <taxon>Campylobacterota</taxon>
        <taxon>Epsilonproteobacteria</taxon>
        <taxon>Campylobacterales</taxon>
        <taxon>Campylobacteraceae</taxon>
        <taxon>Campylobacter</taxon>
    </lineage>
</organism>
<dbReference type="Pfam" id="PF03547">
    <property type="entry name" value="Mem_trans"/>
    <property type="match status" value="1"/>
</dbReference>
<evidence type="ECO:0000313" key="9">
    <source>
        <dbReference type="EMBL" id="MCZ6159365.1"/>
    </source>
</evidence>
<gene>
    <name evidence="9" type="ORF">O6B32_02580</name>
</gene>
<evidence type="ECO:0000256" key="7">
    <source>
        <dbReference type="ARBA" id="ARBA00023136"/>
    </source>
</evidence>
<evidence type="ECO:0000256" key="6">
    <source>
        <dbReference type="ARBA" id="ARBA00022989"/>
    </source>
</evidence>
<feature type="transmembrane region" description="Helical" evidence="8">
    <location>
        <begin position="92"/>
        <end position="111"/>
    </location>
</feature>
<protein>
    <submittedName>
        <fullName evidence="9">AEC family transporter</fullName>
    </submittedName>
</protein>
<dbReference type="GO" id="GO:0005886">
    <property type="term" value="C:plasma membrane"/>
    <property type="evidence" value="ECO:0007669"/>
    <property type="project" value="UniProtKB-SubCell"/>
</dbReference>
<dbReference type="PANTHER" id="PTHR36838:SF3">
    <property type="entry name" value="TRANSPORTER AUXIN EFFLUX CARRIER EC FAMILY"/>
    <property type="match status" value="1"/>
</dbReference>
<proteinExistence type="inferred from homology"/>
<evidence type="ECO:0000313" key="10">
    <source>
        <dbReference type="Proteomes" id="UP001075225"/>
    </source>
</evidence>
<dbReference type="Proteomes" id="UP001075225">
    <property type="component" value="Unassembled WGS sequence"/>
</dbReference>
<accession>A0A9Q4KKX0</accession>